<proteinExistence type="predicted"/>
<dbReference type="AlphaFoldDB" id="A0A1J4KTW7"/>
<comment type="caution">
    <text evidence="2">The sequence shown here is derived from an EMBL/GenBank/DDBJ whole genome shotgun (WGS) entry which is preliminary data.</text>
</comment>
<evidence type="ECO:0000256" key="1">
    <source>
        <dbReference type="SAM" id="MobiDB-lite"/>
    </source>
</evidence>
<accession>A0A1J4KTW7</accession>
<keyword evidence="3" id="KW-1185">Reference proteome</keyword>
<protein>
    <submittedName>
        <fullName evidence="2">Uncharacterized protein</fullName>
    </submittedName>
</protein>
<evidence type="ECO:0000313" key="3">
    <source>
        <dbReference type="Proteomes" id="UP000179807"/>
    </source>
</evidence>
<dbReference type="VEuPathDB" id="TrichDB:TRFO_02947"/>
<evidence type="ECO:0000313" key="2">
    <source>
        <dbReference type="EMBL" id="OHT14707.1"/>
    </source>
</evidence>
<feature type="region of interest" description="Disordered" evidence="1">
    <location>
        <begin position="1"/>
        <end position="90"/>
    </location>
</feature>
<feature type="compositionally biased region" description="Polar residues" evidence="1">
    <location>
        <begin position="12"/>
        <end position="24"/>
    </location>
</feature>
<feature type="compositionally biased region" description="Low complexity" evidence="1">
    <location>
        <begin position="28"/>
        <end position="40"/>
    </location>
</feature>
<organism evidence="2 3">
    <name type="scientific">Tritrichomonas foetus</name>
    <dbReference type="NCBI Taxonomy" id="1144522"/>
    <lineage>
        <taxon>Eukaryota</taxon>
        <taxon>Metamonada</taxon>
        <taxon>Parabasalia</taxon>
        <taxon>Tritrichomonadida</taxon>
        <taxon>Tritrichomonadidae</taxon>
        <taxon>Tritrichomonas</taxon>
    </lineage>
</organism>
<sequence>MSAEGEKVENTPVENTPTQETPAENPSPKNQPVENPPENEVAPKEESNKNPNEDEKQNTASEQKDDEKEQKDDESESSSDSSSNAEMTALGEYCPFIADVPISSYADPFPIPNPDTRSDEEIERVKKSLKKALKNKKFDPPIPLADFCLIAKDRWDQEEDDSEASIGLCLLI</sequence>
<dbReference type="GeneID" id="94825709"/>
<name>A0A1J4KTW7_9EUKA</name>
<reference evidence="2" key="1">
    <citation type="submission" date="2016-10" db="EMBL/GenBank/DDBJ databases">
        <authorList>
            <person name="Benchimol M."/>
            <person name="Almeida L.G."/>
            <person name="Vasconcelos A.T."/>
            <person name="Perreira-Neves A."/>
            <person name="Rosa I.A."/>
            <person name="Tasca T."/>
            <person name="Bogo M.R."/>
            <person name="de Souza W."/>
        </authorList>
    </citation>
    <scope>NUCLEOTIDE SEQUENCE [LARGE SCALE GENOMIC DNA]</scope>
    <source>
        <strain evidence="2">K</strain>
    </source>
</reference>
<gene>
    <name evidence="2" type="ORF">TRFO_02947</name>
</gene>
<dbReference type="EMBL" id="MLAK01000325">
    <property type="protein sequence ID" value="OHT14707.1"/>
    <property type="molecule type" value="Genomic_DNA"/>
</dbReference>
<feature type="compositionally biased region" description="Basic and acidic residues" evidence="1">
    <location>
        <begin position="41"/>
        <end position="71"/>
    </location>
</feature>
<dbReference type="OrthoDB" id="10261169at2759"/>
<dbReference type="RefSeq" id="XP_068367843.1">
    <property type="nucleotide sequence ID" value="XM_068491005.1"/>
</dbReference>
<dbReference type="Proteomes" id="UP000179807">
    <property type="component" value="Unassembled WGS sequence"/>
</dbReference>